<evidence type="ECO:0000313" key="2">
    <source>
        <dbReference type="EMBL" id="EIE97826.1"/>
    </source>
</evidence>
<dbReference type="STRING" id="928724.SacglDRAFT_00888"/>
<dbReference type="AlphaFoldDB" id="I1CYQ2"/>
<reference evidence="3" key="2">
    <citation type="submission" date="2012-01" db="EMBL/GenBank/DDBJ databases">
        <title>Noncontiguous Finished sequence of chromosome of Saccharomonospora glauca K62.</title>
        <authorList>
            <consortium name="US DOE Joint Genome Institute"/>
            <person name="Lucas S."/>
            <person name="Han J."/>
            <person name="Lapidus A."/>
            <person name="Cheng J.-F."/>
            <person name="Goodwin L."/>
            <person name="Pitluck S."/>
            <person name="Peters L."/>
            <person name="Mikhailova N."/>
            <person name="Held B."/>
            <person name="Detter J.C."/>
            <person name="Han C."/>
            <person name="Tapia R."/>
            <person name="Land M."/>
            <person name="Hauser L."/>
            <person name="Kyrpides N."/>
            <person name="Ivanova N."/>
            <person name="Pagani I."/>
            <person name="Brambilla E.-M."/>
            <person name="Klenk H.-P."/>
            <person name="Woyke T."/>
        </authorList>
    </citation>
    <scope>NUCLEOTIDE SEQUENCE [LARGE SCALE GENOMIC DNA]</scope>
    <source>
        <strain evidence="3">K62</strain>
    </source>
</reference>
<dbReference type="GO" id="GO:0032259">
    <property type="term" value="P:methylation"/>
    <property type="evidence" value="ECO:0007669"/>
    <property type="project" value="UniProtKB-KW"/>
</dbReference>
<dbReference type="HOGENOM" id="CLU_082726_1_0_11"/>
<accession>I1CYQ2</accession>
<keyword evidence="3" id="KW-1185">Reference proteome</keyword>
<protein>
    <submittedName>
        <fullName evidence="2">Methyltransferase family protein</fullName>
    </submittedName>
</protein>
<reference evidence="2 3" key="1">
    <citation type="submission" date="2011-09" db="EMBL/GenBank/DDBJ databases">
        <authorList>
            <consortium name="US DOE Joint Genome Institute (JGI-PGF)"/>
            <person name="Lucas S."/>
            <person name="Han J."/>
            <person name="Lapidus A."/>
            <person name="Cheng J.-F."/>
            <person name="Goodwin L."/>
            <person name="Pitluck S."/>
            <person name="Peters L."/>
            <person name="Land M.L."/>
            <person name="Hauser L."/>
            <person name="Brambilla E."/>
            <person name="Klenk H.-P."/>
            <person name="Woyke T.J."/>
        </authorList>
    </citation>
    <scope>NUCLEOTIDE SEQUENCE [LARGE SCALE GENOMIC DNA]</scope>
    <source>
        <strain evidence="2 3">K62</strain>
    </source>
</reference>
<dbReference type="GO" id="GO:0008168">
    <property type="term" value="F:methyltransferase activity"/>
    <property type="evidence" value="ECO:0007669"/>
    <property type="project" value="UniProtKB-KW"/>
</dbReference>
<dbReference type="Pfam" id="PF13489">
    <property type="entry name" value="Methyltransf_23"/>
    <property type="match status" value="1"/>
</dbReference>
<dbReference type="SUPFAM" id="SSF53335">
    <property type="entry name" value="S-adenosyl-L-methionine-dependent methyltransferases"/>
    <property type="match status" value="1"/>
</dbReference>
<keyword evidence="2" id="KW-0808">Transferase</keyword>
<feature type="compositionally biased region" description="Basic and acidic residues" evidence="1">
    <location>
        <begin position="1"/>
        <end position="19"/>
    </location>
</feature>
<dbReference type="Proteomes" id="UP000005087">
    <property type="component" value="Chromosome"/>
</dbReference>
<dbReference type="eggNOG" id="COG2518">
    <property type="taxonomic scope" value="Bacteria"/>
</dbReference>
<feature type="region of interest" description="Disordered" evidence="1">
    <location>
        <begin position="1"/>
        <end position="35"/>
    </location>
</feature>
<gene>
    <name evidence="2" type="ORF">SacglDRAFT_00888</name>
</gene>
<evidence type="ECO:0000313" key="3">
    <source>
        <dbReference type="Proteomes" id="UP000005087"/>
    </source>
</evidence>
<evidence type="ECO:0000256" key="1">
    <source>
        <dbReference type="SAM" id="MobiDB-lite"/>
    </source>
</evidence>
<organism evidence="2 3">
    <name type="scientific">Saccharomonospora glauca K62</name>
    <dbReference type="NCBI Taxonomy" id="928724"/>
    <lineage>
        <taxon>Bacteria</taxon>
        <taxon>Bacillati</taxon>
        <taxon>Actinomycetota</taxon>
        <taxon>Actinomycetes</taxon>
        <taxon>Pseudonocardiales</taxon>
        <taxon>Pseudonocardiaceae</taxon>
        <taxon>Saccharomonospora</taxon>
    </lineage>
</organism>
<proteinExistence type="predicted"/>
<dbReference type="PANTHER" id="PTHR43861">
    <property type="entry name" value="TRANS-ACONITATE 2-METHYLTRANSFERASE-RELATED"/>
    <property type="match status" value="1"/>
</dbReference>
<dbReference type="EMBL" id="CM001484">
    <property type="protein sequence ID" value="EIE97826.1"/>
    <property type="molecule type" value="Genomic_DNA"/>
</dbReference>
<dbReference type="RefSeq" id="WP_005462018.1">
    <property type="nucleotide sequence ID" value="NZ_CM001484.1"/>
</dbReference>
<sequence>MPTEKSHLEPHDDPQRDGDAAPDSTSAFTAATGRDLEADHGKPRYLAYQRELIRPHCGRTVLEVGAGLGEFASGFTGFDRYVVTDVDSGAVRKLKERFRDRPEVEVQQYDIDGGTKLDRPVETLIAINVLEHIEDDISALRRLSESLTPKGNIVLFVPGYQQLYGEFDRKVGHFRRYTPTTVAATAREAGLVVETARPVNFLGAFAWWAAVRKGGTTSPNPRLVSLYDRFVVPVTRAIEKYLPVPFGQSVLCVARKPG</sequence>
<dbReference type="InterPro" id="IPR029063">
    <property type="entry name" value="SAM-dependent_MTases_sf"/>
</dbReference>
<dbReference type="CDD" id="cd02440">
    <property type="entry name" value="AdoMet_MTases"/>
    <property type="match status" value="1"/>
</dbReference>
<dbReference type="Gene3D" id="3.40.50.150">
    <property type="entry name" value="Vaccinia Virus protein VP39"/>
    <property type="match status" value="1"/>
</dbReference>
<name>I1CYQ2_9PSEU</name>
<keyword evidence="2" id="KW-0489">Methyltransferase</keyword>